<dbReference type="Gene3D" id="3.40.50.880">
    <property type="match status" value="1"/>
</dbReference>
<dbReference type="Proteomes" id="UP000398389">
    <property type="component" value="Unassembled WGS sequence"/>
</dbReference>
<dbReference type="Pfam" id="PF00117">
    <property type="entry name" value="GATase"/>
    <property type="match status" value="1"/>
</dbReference>
<reference evidence="2 3" key="1">
    <citation type="submission" date="2019-09" db="EMBL/GenBank/DDBJ databases">
        <authorList>
            <person name="Brejova B."/>
        </authorList>
    </citation>
    <scope>NUCLEOTIDE SEQUENCE [LARGE SCALE GENOMIC DNA]</scope>
</reference>
<dbReference type="InterPro" id="IPR017926">
    <property type="entry name" value="GATASE"/>
</dbReference>
<dbReference type="PANTHER" id="PTHR42695:SF5">
    <property type="entry name" value="GLUTAMINE AMIDOTRANSFERASE YLR126C-RELATED"/>
    <property type="match status" value="1"/>
</dbReference>
<evidence type="ECO:0000313" key="3">
    <source>
        <dbReference type="Proteomes" id="UP000398389"/>
    </source>
</evidence>
<dbReference type="PROSITE" id="PS51273">
    <property type="entry name" value="GATASE_TYPE_1"/>
    <property type="match status" value="1"/>
</dbReference>
<dbReference type="SUPFAM" id="SSF52317">
    <property type="entry name" value="Class I glutamine amidotransferase-like"/>
    <property type="match status" value="1"/>
</dbReference>
<gene>
    <name evidence="2" type="ORF">SAPINGB_P001327</name>
</gene>
<sequence length="261" mass="29159">MTKIAIIEPDTPTDKVYEAYGTYGNIFSRLLEIGGIDLGSTERPATIKSYNIVENPTNYPSLDVDSPERPDVILITGSRFNAYDDTDWIVALVEFARKCLFEQPADKPIRVIGICYGHQIIGRVLGSKVGPNPKGWEVSSTKITLSDKGKEIFSEFAEAGYFNIMEMHRDIVFDIPPNAGEDVYILGSTDVCEIQGLYKPKTFLSLQGHPEFDKFIEEELLVDRHKKGLFTDEFVADGLARAGDTNDGNTLAKAMVRFIYE</sequence>
<accession>A0A5E8B5P9</accession>
<dbReference type="RefSeq" id="XP_031851941.1">
    <property type="nucleotide sequence ID" value="XM_031996050.1"/>
</dbReference>
<dbReference type="InterPro" id="IPR044992">
    <property type="entry name" value="ChyE-like"/>
</dbReference>
<dbReference type="CDD" id="cd01741">
    <property type="entry name" value="GATase1_1"/>
    <property type="match status" value="1"/>
</dbReference>
<dbReference type="PANTHER" id="PTHR42695">
    <property type="entry name" value="GLUTAMINE AMIDOTRANSFERASE YLR126C-RELATED"/>
    <property type="match status" value="1"/>
</dbReference>
<protein>
    <recommendedName>
        <fullName evidence="1">Glutamine amidotransferase domain-containing protein</fullName>
    </recommendedName>
</protein>
<dbReference type="OrthoDB" id="92161at2759"/>
<proteinExistence type="predicted"/>
<dbReference type="EMBL" id="CABVLU010000001">
    <property type="protein sequence ID" value="VVT46667.1"/>
    <property type="molecule type" value="Genomic_DNA"/>
</dbReference>
<evidence type="ECO:0000313" key="2">
    <source>
        <dbReference type="EMBL" id="VVT46667.1"/>
    </source>
</evidence>
<dbReference type="GO" id="GO:0005634">
    <property type="term" value="C:nucleus"/>
    <property type="evidence" value="ECO:0007669"/>
    <property type="project" value="TreeGrafter"/>
</dbReference>
<feature type="domain" description="Glutamine amidotransferase" evidence="1">
    <location>
        <begin position="52"/>
        <end position="213"/>
    </location>
</feature>
<dbReference type="InterPro" id="IPR029062">
    <property type="entry name" value="Class_I_gatase-like"/>
</dbReference>
<evidence type="ECO:0000259" key="1">
    <source>
        <dbReference type="Pfam" id="PF00117"/>
    </source>
</evidence>
<dbReference type="GeneID" id="43580150"/>
<name>A0A5E8B5P9_9ASCO</name>
<keyword evidence="3" id="KW-1185">Reference proteome</keyword>
<dbReference type="AlphaFoldDB" id="A0A5E8B5P9"/>
<organism evidence="2 3">
    <name type="scientific">Magnusiomyces paraingens</name>
    <dbReference type="NCBI Taxonomy" id="2606893"/>
    <lineage>
        <taxon>Eukaryota</taxon>
        <taxon>Fungi</taxon>
        <taxon>Dikarya</taxon>
        <taxon>Ascomycota</taxon>
        <taxon>Saccharomycotina</taxon>
        <taxon>Dipodascomycetes</taxon>
        <taxon>Dipodascales</taxon>
        <taxon>Dipodascaceae</taxon>
        <taxon>Magnusiomyces</taxon>
    </lineage>
</organism>
<dbReference type="GO" id="GO:0005829">
    <property type="term" value="C:cytosol"/>
    <property type="evidence" value="ECO:0007669"/>
    <property type="project" value="TreeGrafter"/>
</dbReference>